<gene>
    <name evidence="1" type="ORF">QVD17_37801</name>
</gene>
<dbReference type="Proteomes" id="UP001229421">
    <property type="component" value="Unassembled WGS sequence"/>
</dbReference>
<reference evidence="1" key="1">
    <citation type="journal article" date="2023" name="bioRxiv">
        <title>Improved chromosome-level genome assembly for marigold (Tagetes erecta).</title>
        <authorList>
            <person name="Jiang F."/>
            <person name="Yuan L."/>
            <person name="Wang S."/>
            <person name="Wang H."/>
            <person name="Xu D."/>
            <person name="Wang A."/>
            <person name="Fan W."/>
        </authorList>
    </citation>
    <scope>NUCLEOTIDE SEQUENCE</scope>
    <source>
        <strain evidence="1">WSJ</strain>
        <tissue evidence="1">Leaf</tissue>
    </source>
</reference>
<accession>A0AAD8JX12</accession>
<proteinExistence type="predicted"/>
<organism evidence="1 2">
    <name type="scientific">Tagetes erecta</name>
    <name type="common">African marigold</name>
    <dbReference type="NCBI Taxonomy" id="13708"/>
    <lineage>
        <taxon>Eukaryota</taxon>
        <taxon>Viridiplantae</taxon>
        <taxon>Streptophyta</taxon>
        <taxon>Embryophyta</taxon>
        <taxon>Tracheophyta</taxon>
        <taxon>Spermatophyta</taxon>
        <taxon>Magnoliopsida</taxon>
        <taxon>eudicotyledons</taxon>
        <taxon>Gunneridae</taxon>
        <taxon>Pentapetalae</taxon>
        <taxon>asterids</taxon>
        <taxon>campanulids</taxon>
        <taxon>Asterales</taxon>
        <taxon>Asteraceae</taxon>
        <taxon>Asteroideae</taxon>
        <taxon>Heliantheae alliance</taxon>
        <taxon>Tageteae</taxon>
        <taxon>Tagetes</taxon>
    </lineage>
</organism>
<evidence type="ECO:0000313" key="1">
    <source>
        <dbReference type="EMBL" id="KAK1411254.1"/>
    </source>
</evidence>
<evidence type="ECO:0000313" key="2">
    <source>
        <dbReference type="Proteomes" id="UP001229421"/>
    </source>
</evidence>
<keyword evidence="2" id="KW-1185">Reference proteome</keyword>
<comment type="caution">
    <text evidence="1">The sequence shown here is derived from an EMBL/GenBank/DDBJ whole genome shotgun (WGS) entry which is preliminary data.</text>
</comment>
<sequence>MITHKLELSNCQSGTFSKQTSGMKQSLVQDYLQFLNSASKASERKELHTYLNFVKNLPNLLKALMIYRILVFQQNSVFIGQDHDEKGRDSSFLLVDIRNNICSCKGQNPYLSYSVAVWCVDCTWI</sequence>
<dbReference type="AlphaFoldDB" id="A0AAD8JX12"/>
<protein>
    <submittedName>
        <fullName evidence="1">Uncharacterized protein</fullName>
    </submittedName>
</protein>
<dbReference type="EMBL" id="JAUHHV010000010">
    <property type="protein sequence ID" value="KAK1411254.1"/>
    <property type="molecule type" value="Genomic_DNA"/>
</dbReference>
<name>A0AAD8JX12_TARER</name>